<comment type="caution">
    <text evidence="1">The sequence shown here is derived from an EMBL/GenBank/DDBJ whole genome shotgun (WGS) entry which is preliminary data.</text>
</comment>
<gene>
    <name evidence="1" type="ORF">DMX08_07045</name>
</gene>
<dbReference type="EMBL" id="QJRN01000003">
    <property type="protein sequence ID" value="PYC41502.1"/>
    <property type="molecule type" value="Genomic_DNA"/>
</dbReference>
<accession>A0A9Q6IJN1</accession>
<protein>
    <submittedName>
        <fullName evidence="1">Uncharacterized protein</fullName>
    </submittedName>
</protein>
<dbReference type="Proteomes" id="UP000248188">
    <property type="component" value="Unassembled WGS sequence"/>
</dbReference>
<evidence type="ECO:0000313" key="2">
    <source>
        <dbReference type="Proteomes" id="UP000248188"/>
    </source>
</evidence>
<name>A0A9Q6IJN1_9PSED</name>
<sequence>MSIQLHNMSKAPDAALFHHPQGANQKCLPALFNGSDMLRVIGEEQDIRSAINSFNSSYHEDFFRVREVSKAYLATPTPHNAELLADVLRNALLNWGAGSRKAPILHLPAEAAAGLCNPNLHAKLVRFDTHQLGAFALSSEDRRIFTTEGMYPSAVHFDAELLGVLRMLADALFANNTNVTYPMKALLLITGFMPALDSQVRNGLKHAGFRGFSSTQYLLPSDTLKASGQKLCRLPFSLGHCWGQNKELLIKAVQKSDHPALQVEPGRVFDILLFMQQDPSRKLIAL</sequence>
<proteinExistence type="predicted"/>
<dbReference type="AlphaFoldDB" id="A0A9Q6IJN1"/>
<evidence type="ECO:0000313" key="1">
    <source>
        <dbReference type="EMBL" id="PYC41502.1"/>
    </source>
</evidence>
<reference evidence="1 2" key="1">
    <citation type="submission" date="2018-06" db="EMBL/GenBank/DDBJ databases">
        <title>Pseudomonas diversity within urban Lake Michigan freshwaters.</title>
        <authorList>
            <person name="Batrich M."/>
            <person name="Hatzopoulos T."/>
            <person name="Putonti C."/>
        </authorList>
    </citation>
    <scope>NUCLEOTIDE SEQUENCE [LARGE SCALE GENOMIC DNA]</scope>
    <source>
        <strain evidence="1 2">MB-090624</strain>
    </source>
</reference>
<organism evidence="1 2">
    <name type="scientific">Pseudomonas protegens</name>
    <dbReference type="NCBI Taxonomy" id="380021"/>
    <lineage>
        <taxon>Bacteria</taxon>
        <taxon>Pseudomonadati</taxon>
        <taxon>Pseudomonadota</taxon>
        <taxon>Gammaproteobacteria</taxon>
        <taxon>Pseudomonadales</taxon>
        <taxon>Pseudomonadaceae</taxon>
        <taxon>Pseudomonas</taxon>
    </lineage>
</organism>
<dbReference type="RefSeq" id="WP_110651725.1">
    <property type="nucleotide sequence ID" value="NZ_QJRN01000003.1"/>
</dbReference>